<dbReference type="Proteomes" id="UP000006727">
    <property type="component" value="Chromosome 23"/>
</dbReference>
<dbReference type="EnsemblPlants" id="Pp3c23_9710V3.4">
    <property type="protein sequence ID" value="Pp3c23_9710V3.4"/>
    <property type="gene ID" value="Pp3c23_9710"/>
</dbReference>
<name>A0A7I4FGM8_PHYPA</name>
<evidence type="ECO:0000313" key="2">
    <source>
        <dbReference type="Proteomes" id="UP000006727"/>
    </source>
</evidence>
<proteinExistence type="predicted"/>
<keyword evidence="2" id="KW-1185">Reference proteome</keyword>
<dbReference type="EMBL" id="ABEU02000023">
    <property type="status" value="NOT_ANNOTATED_CDS"/>
    <property type="molecule type" value="Genomic_DNA"/>
</dbReference>
<evidence type="ECO:0000313" key="1">
    <source>
        <dbReference type="EnsemblPlants" id="Pp3c23_9710V3.4"/>
    </source>
</evidence>
<organism evidence="1 2">
    <name type="scientific">Physcomitrium patens</name>
    <name type="common">Spreading-leaved earth moss</name>
    <name type="synonym">Physcomitrella patens</name>
    <dbReference type="NCBI Taxonomy" id="3218"/>
    <lineage>
        <taxon>Eukaryota</taxon>
        <taxon>Viridiplantae</taxon>
        <taxon>Streptophyta</taxon>
        <taxon>Embryophyta</taxon>
        <taxon>Bryophyta</taxon>
        <taxon>Bryophytina</taxon>
        <taxon>Bryopsida</taxon>
        <taxon>Funariidae</taxon>
        <taxon>Funariales</taxon>
        <taxon>Funariaceae</taxon>
        <taxon>Physcomitrium</taxon>
    </lineage>
</organism>
<accession>A0A7I4FGM8</accession>
<reference evidence="1 2" key="2">
    <citation type="journal article" date="2018" name="Plant J.">
        <title>The Physcomitrella patens chromosome-scale assembly reveals moss genome structure and evolution.</title>
        <authorList>
            <person name="Lang D."/>
            <person name="Ullrich K.K."/>
            <person name="Murat F."/>
            <person name="Fuchs J."/>
            <person name="Jenkins J."/>
            <person name="Haas F.B."/>
            <person name="Piednoel M."/>
            <person name="Gundlach H."/>
            <person name="Van Bel M."/>
            <person name="Meyberg R."/>
            <person name="Vives C."/>
            <person name="Morata J."/>
            <person name="Symeonidi A."/>
            <person name="Hiss M."/>
            <person name="Muchero W."/>
            <person name="Kamisugi Y."/>
            <person name="Saleh O."/>
            <person name="Blanc G."/>
            <person name="Decker E.L."/>
            <person name="van Gessel N."/>
            <person name="Grimwood J."/>
            <person name="Hayes R.D."/>
            <person name="Graham S.W."/>
            <person name="Gunter L.E."/>
            <person name="McDaniel S.F."/>
            <person name="Hoernstein S.N.W."/>
            <person name="Larsson A."/>
            <person name="Li F.W."/>
            <person name="Perroud P.F."/>
            <person name="Phillips J."/>
            <person name="Ranjan P."/>
            <person name="Rokshar D.S."/>
            <person name="Rothfels C.J."/>
            <person name="Schneider L."/>
            <person name="Shu S."/>
            <person name="Stevenson D.W."/>
            <person name="Thummler F."/>
            <person name="Tillich M."/>
            <person name="Villarreal Aguilar J.C."/>
            <person name="Widiez T."/>
            <person name="Wong G.K."/>
            <person name="Wymore A."/>
            <person name="Zhang Y."/>
            <person name="Zimmer A.D."/>
            <person name="Quatrano R.S."/>
            <person name="Mayer K.F.X."/>
            <person name="Goodstein D."/>
            <person name="Casacuberta J.M."/>
            <person name="Vandepoele K."/>
            <person name="Reski R."/>
            <person name="Cuming A.C."/>
            <person name="Tuskan G.A."/>
            <person name="Maumus F."/>
            <person name="Salse J."/>
            <person name="Schmutz J."/>
            <person name="Rensing S.A."/>
        </authorList>
    </citation>
    <scope>NUCLEOTIDE SEQUENCE [LARGE SCALE GENOMIC DNA]</scope>
    <source>
        <strain evidence="1 2">cv. Gransden 2004</strain>
    </source>
</reference>
<protein>
    <submittedName>
        <fullName evidence="1">Uncharacterized protein</fullName>
    </submittedName>
</protein>
<dbReference type="AlphaFoldDB" id="A0A7I4FGM8"/>
<reference evidence="1" key="3">
    <citation type="submission" date="2020-12" db="UniProtKB">
        <authorList>
            <consortium name="EnsemblPlants"/>
        </authorList>
    </citation>
    <scope>IDENTIFICATION</scope>
</reference>
<sequence length="54" mass="6291">MINASVLDYFITDEGVPMTREAVECMKRLNWFTTQENANNSCWHQHVTFDGLEP</sequence>
<dbReference type="Gramene" id="Pp3c23_9710V3.4">
    <property type="protein sequence ID" value="Pp3c23_9710V3.4"/>
    <property type="gene ID" value="Pp3c23_9710"/>
</dbReference>
<reference evidence="1 2" key="1">
    <citation type="journal article" date="2008" name="Science">
        <title>The Physcomitrella genome reveals evolutionary insights into the conquest of land by plants.</title>
        <authorList>
            <person name="Rensing S."/>
            <person name="Lang D."/>
            <person name="Zimmer A."/>
            <person name="Terry A."/>
            <person name="Salamov A."/>
            <person name="Shapiro H."/>
            <person name="Nishiyama T."/>
            <person name="Perroud P.-F."/>
            <person name="Lindquist E."/>
            <person name="Kamisugi Y."/>
            <person name="Tanahashi T."/>
            <person name="Sakakibara K."/>
            <person name="Fujita T."/>
            <person name="Oishi K."/>
            <person name="Shin-I T."/>
            <person name="Kuroki Y."/>
            <person name="Toyoda A."/>
            <person name="Suzuki Y."/>
            <person name="Hashimoto A."/>
            <person name="Yamaguchi K."/>
            <person name="Sugano A."/>
            <person name="Kohara Y."/>
            <person name="Fujiyama A."/>
            <person name="Anterola A."/>
            <person name="Aoki S."/>
            <person name="Ashton N."/>
            <person name="Barbazuk W.B."/>
            <person name="Barker E."/>
            <person name="Bennetzen J."/>
            <person name="Bezanilla M."/>
            <person name="Blankenship R."/>
            <person name="Cho S.H."/>
            <person name="Dutcher S."/>
            <person name="Estelle M."/>
            <person name="Fawcett J.A."/>
            <person name="Gundlach H."/>
            <person name="Hanada K."/>
            <person name="Heyl A."/>
            <person name="Hicks K.A."/>
            <person name="Hugh J."/>
            <person name="Lohr M."/>
            <person name="Mayer K."/>
            <person name="Melkozernov A."/>
            <person name="Murata T."/>
            <person name="Nelson D."/>
            <person name="Pils B."/>
            <person name="Prigge M."/>
            <person name="Reiss B."/>
            <person name="Renner T."/>
            <person name="Rombauts S."/>
            <person name="Rushton P."/>
            <person name="Sanderfoot A."/>
            <person name="Schween G."/>
            <person name="Shiu S.-H."/>
            <person name="Stueber K."/>
            <person name="Theodoulou F.L."/>
            <person name="Tu H."/>
            <person name="Van de Peer Y."/>
            <person name="Verrier P.J."/>
            <person name="Waters E."/>
            <person name="Wood A."/>
            <person name="Yang L."/>
            <person name="Cove D."/>
            <person name="Cuming A."/>
            <person name="Hasebe M."/>
            <person name="Lucas S."/>
            <person name="Mishler D.B."/>
            <person name="Reski R."/>
            <person name="Grigoriev I."/>
            <person name="Quatrano R.S."/>
            <person name="Boore J.L."/>
        </authorList>
    </citation>
    <scope>NUCLEOTIDE SEQUENCE [LARGE SCALE GENOMIC DNA]</scope>
    <source>
        <strain evidence="1 2">cv. Gransden 2004</strain>
    </source>
</reference>